<dbReference type="AlphaFoldDB" id="A0AAD7LJI5"/>
<proteinExistence type="predicted"/>
<evidence type="ECO:0000256" key="2">
    <source>
        <dbReference type="ARBA" id="ARBA00022729"/>
    </source>
</evidence>
<dbReference type="GO" id="GO:0030247">
    <property type="term" value="F:polysaccharide binding"/>
    <property type="evidence" value="ECO:0007669"/>
    <property type="project" value="InterPro"/>
</dbReference>
<organism evidence="4 5">
    <name type="scientific">Quillaja saponaria</name>
    <name type="common">Soap bark tree</name>
    <dbReference type="NCBI Taxonomy" id="32244"/>
    <lineage>
        <taxon>Eukaryota</taxon>
        <taxon>Viridiplantae</taxon>
        <taxon>Streptophyta</taxon>
        <taxon>Embryophyta</taxon>
        <taxon>Tracheophyta</taxon>
        <taxon>Spermatophyta</taxon>
        <taxon>Magnoliopsida</taxon>
        <taxon>eudicotyledons</taxon>
        <taxon>Gunneridae</taxon>
        <taxon>Pentapetalae</taxon>
        <taxon>rosids</taxon>
        <taxon>fabids</taxon>
        <taxon>Fabales</taxon>
        <taxon>Quillajaceae</taxon>
        <taxon>Quillaja</taxon>
    </lineage>
</organism>
<comment type="caution">
    <text evidence="4">The sequence shown here is derived from an EMBL/GenBank/DDBJ whole genome shotgun (WGS) entry which is preliminary data.</text>
</comment>
<keyword evidence="4" id="KW-0808">Transferase</keyword>
<accession>A0AAD7LJI5</accession>
<keyword evidence="4" id="KW-0675">Receptor</keyword>
<sequence length="329" mass="37115">MIIVFANIIAEILLDPASFQTIPSCSLLVLGKARRRPSRNVIILRGPTDVGYAPYTGVRTVPNGAEALLRGRYIAERLHPGDYIDRRDPKRCGLLRYELTCEDDVPVLALYSGKFNVQAINYSNYTIRRADPGVSDVQIQNHTTKYCFDAPNIPRYSLSHRNFSSRALYIPYQFQYPFDSIIRIPLSSRTIFLDCSNPVRDNGLYVAEADTSCLNGRSKGYPYAIAGSDLAIEHLKVGCQVKLVTTVFWNYEDQYSNVSYVVYVNIQNWIAYGFELSWLNGVCQYYCDAAMWCSVNESTGSVQCSNYCTDFGHGFTQCGKRHLLMGPSI</sequence>
<keyword evidence="5" id="KW-1185">Reference proteome</keyword>
<dbReference type="InterPro" id="IPR025287">
    <property type="entry name" value="WAK_GUB"/>
</dbReference>
<gene>
    <name evidence="4" type="ORF">O6P43_019910</name>
</gene>
<dbReference type="KEGG" id="qsa:O6P43_019910"/>
<feature type="domain" description="Wall-associated receptor kinase galacturonan-binding" evidence="3">
    <location>
        <begin position="88"/>
        <end position="130"/>
    </location>
</feature>
<dbReference type="Proteomes" id="UP001163823">
    <property type="component" value="Chromosome 8"/>
</dbReference>
<dbReference type="PANTHER" id="PTHR33138">
    <property type="entry name" value="OS01G0690200 PROTEIN"/>
    <property type="match status" value="1"/>
</dbReference>
<dbReference type="EMBL" id="JARAOO010000008">
    <property type="protein sequence ID" value="KAJ7959316.1"/>
    <property type="molecule type" value="Genomic_DNA"/>
</dbReference>
<evidence type="ECO:0000313" key="4">
    <source>
        <dbReference type="EMBL" id="KAJ7959316.1"/>
    </source>
</evidence>
<dbReference type="GO" id="GO:0016301">
    <property type="term" value="F:kinase activity"/>
    <property type="evidence" value="ECO:0007669"/>
    <property type="project" value="UniProtKB-KW"/>
</dbReference>
<protein>
    <submittedName>
        <fullName evidence="4">Receptor-like protein kinase</fullName>
    </submittedName>
</protein>
<name>A0AAD7LJI5_QUISA</name>
<evidence type="ECO:0000259" key="3">
    <source>
        <dbReference type="Pfam" id="PF13947"/>
    </source>
</evidence>
<keyword evidence="4" id="KW-0418">Kinase</keyword>
<dbReference type="GO" id="GO:0016020">
    <property type="term" value="C:membrane"/>
    <property type="evidence" value="ECO:0007669"/>
    <property type="project" value="UniProtKB-SubCell"/>
</dbReference>
<comment type="subcellular location">
    <subcellularLocation>
        <location evidence="1">Membrane</location>
        <topology evidence="1">Single-pass membrane protein</topology>
    </subcellularLocation>
</comment>
<evidence type="ECO:0000313" key="5">
    <source>
        <dbReference type="Proteomes" id="UP001163823"/>
    </source>
</evidence>
<evidence type="ECO:0000256" key="1">
    <source>
        <dbReference type="ARBA" id="ARBA00004167"/>
    </source>
</evidence>
<dbReference type="PANTHER" id="PTHR33138:SF30">
    <property type="entry name" value="LEAF RUST 10 DISEASE-RESISTANCE LOCUS RECEPTOR-LIKE PROTEIN KINASE-LIKE 2.7"/>
    <property type="match status" value="1"/>
</dbReference>
<keyword evidence="2" id="KW-0732">Signal</keyword>
<dbReference type="Pfam" id="PF13947">
    <property type="entry name" value="GUB_WAK_bind"/>
    <property type="match status" value="1"/>
</dbReference>
<reference evidence="4" key="1">
    <citation type="journal article" date="2023" name="Science">
        <title>Elucidation of the pathway for biosynthesis of saponin adjuvants from the soapbark tree.</title>
        <authorList>
            <person name="Reed J."/>
            <person name="Orme A."/>
            <person name="El-Demerdash A."/>
            <person name="Owen C."/>
            <person name="Martin L.B.B."/>
            <person name="Misra R.C."/>
            <person name="Kikuchi S."/>
            <person name="Rejzek M."/>
            <person name="Martin A.C."/>
            <person name="Harkess A."/>
            <person name="Leebens-Mack J."/>
            <person name="Louveau T."/>
            <person name="Stephenson M.J."/>
            <person name="Osbourn A."/>
        </authorList>
    </citation>
    <scope>NUCLEOTIDE SEQUENCE</scope>
    <source>
        <strain evidence="4">S10</strain>
    </source>
</reference>